<protein>
    <recommendedName>
        <fullName evidence="3">Aspartate kinase</fullName>
    </recommendedName>
</protein>
<keyword evidence="2" id="KW-1185">Reference proteome</keyword>
<dbReference type="HOGENOM" id="CLU_108447_0_0_10"/>
<dbReference type="EMBL" id="CP007202">
    <property type="protein sequence ID" value="AJR02695.1"/>
    <property type="molecule type" value="Genomic_DNA"/>
</dbReference>
<organism evidence="1 2">
    <name type="scientific">Siansivirga zeaxanthinifaciens CC-SAMT-1</name>
    <dbReference type="NCBI Taxonomy" id="1454006"/>
    <lineage>
        <taxon>Bacteria</taxon>
        <taxon>Pseudomonadati</taxon>
        <taxon>Bacteroidota</taxon>
        <taxon>Flavobacteriia</taxon>
        <taxon>Flavobacteriales</taxon>
        <taxon>Flavobacteriaceae</taxon>
        <taxon>Siansivirga</taxon>
    </lineage>
</organism>
<dbReference type="OrthoDB" id="368469at2"/>
<evidence type="ECO:0000313" key="2">
    <source>
        <dbReference type="Proteomes" id="UP000032229"/>
    </source>
</evidence>
<dbReference type="STRING" id="1454006.AW14_02575"/>
<dbReference type="RefSeq" id="WP_044637375.1">
    <property type="nucleotide sequence ID" value="NZ_CP007202.1"/>
</dbReference>
<dbReference type="Proteomes" id="UP000032229">
    <property type="component" value="Chromosome"/>
</dbReference>
<dbReference type="PATRIC" id="fig|1454006.5.peg.490"/>
<sequence>MKTVSNCVEDILITQPYLEEALSRNIINFSALAIELTEPISKMLKKEVKPGAIMMALRRYNPPPALTNSIKMKRVMQNLGDITVRSNLTDFTVKNSETIIDNHVKILERINKESKLFYTFTRGIHESNLIISSVLKDFILENFKSETILEVQDGLSAISVNLPQDNSKIAGLYYQFFKRLAWEGIVLYEVISTTNEFTILVEEEYVDKAFTAIKKVKA</sequence>
<dbReference type="KEGG" id="sze:AW14_02575"/>
<name>A0A0C5WJ10_9FLAO</name>
<evidence type="ECO:0008006" key="3">
    <source>
        <dbReference type="Google" id="ProtNLM"/>
    </source>
</evidence>
<accession>A0A0C5WJ10</accession>
<reference evidence="1 2" key="1">
    <citation type="submission" date="2014-02" db="EMBL/GenBank/DDBJ databases">
        <authorList>
            <person name="Young C.-C."/>
            <person name="Hameed A."/>
            <person name="Huang H.-C."/>
            <person name="Shahina M."/>
        </authorList>
    </citation>
    <scope>NUCLEOTIDE SEQUENCE [LARGE SCALE GENOMIC DNA]</scope>
    <source>
        <strain evidence="1 2">CC-SAMT-1</strain>
    </source>
</reference>
<evidence type="ECO:0000313" key="1">
    <source>
        <dbReference type="EMBL" id="AJR02695.1"/>
    </source>
</evidence>
<dbReference type="AlphaFoldDB" id="A0A0C5WJ10"/>
<gene>
    <name evidence="1" type="ORF">AW14_02575</name>
</gene>
<proteinExistence type="predicted"/>